<keyword evidence="1" id="KW-0282">Flagellum</keyword>
<keyword evidence="1" id="KW-0966">Cell projection</keyword>
<dbReference type="KEGG" id="cact:HZ995_06785"/>
<reference evidence="1" key="1">
    <citation type="submission" date="2020-07" db="EMBL/GenBank/DDBJ databases">
        <title>Genome sequences of bacteria associated with the marine, planktonic diatom Thalassiosira profunda strain ECT2AJA-044.</title>
        <authorList>
            <person name="Gargas C.B."/>
            <person name="Roberts W.R."/>
            <person name="Alverson A.J."/>
        </authorList>
    </citation>
    <scope>NUCLEOTIDE SEQUENCE</scope>
    <source>
        <strain evidence="1">ECT2AJA-044</strain>
    </source>
</reference>
<accession>A0A975ERV7</accession>
<dbReference type="Proteomes" id="UP000665026">
    <property type="component" value="Chromosome"/>
</dbReference>
<gene>
    <name evidence="1" type="primary">flaF</name>
    <name evidence="1" type="ORF">HZ995_06785</name>
</gene>
<evidence type="ECO:0000313" key="2">
    <source>
        <dbReference type="Proteomes" id="UP000665026"/>
    </source>
</evidence>
<keyword evidence="1" id="KW-0969">Cilium</keyword>
<proteinExistence type="predicted"/>
<evidence type="ECO:0000313" key="1">
    <source>
        <dbReference type="EMBL" id="QTN37201.1"/>
    </source>
</evidence>
<dbReference type="RefSeq" id="WP_209357903.1">
    <property type="nucleotide sequence ID" value="NZ_CP060010.1"/>
</dbReference>
<dbReference type="AlphaFoldDB" id="A0A975ERV7"/>
<dbReference type="InterPro" id="IPR010845">
    <property type="entry name" value="FlaF"/>
</dbReference>
<dbReference type="EMBL" id="CP060010">
    <property type="protein sequence ID" value="QTN37201.1"/>
    <property type="molecule type" value="Genomic_DNA"/>
</dbReference>
<sequence>MSITAYKRTITETENPRQIERRVFSNVTAEMELRSQEFDGAEKAVDKLKILSEGLRDTLSYNQRIWQTIRSDLINPGNALAPDLRAGLISLSLWVENHTNEVLKGQKTVKPLLDVNRSIIRGLEGNPMHVME</sequence>
<protein>
    <submittedName>
        <fullName evidence="1">Flagellar biosynthesis regulator FlaF</fullName>
    </submittedName>
</protein>
<dbReference type="GO" id="GO:0044781">
    <property type="term" value="P:bacterial-type flagellum organization"/>
    <property type="evidence" value="ECO:0007669"/>
    <property type="project" value="InterPro"/>
</dbReference>
<organism evidence="1 2">
    <name type="scientific">Cognatishimia activa</name>
    <dbReference type="NCBI Taxonomy" id="1715691"/>
    <lineage>
        <taxon>Bacteria</taxon>
        <taxon>Pseudomonadati</taxon>
        <taxon>Pseudomonadota</taxon>
        <taxon>Alphaproteobacteria</taxon>
        <taxon>Rhodobacterales</taxon>
        <taxon>Paracoccaceae</taxon>
        <taxon>Cognatishimia</taxon>
    </lineage>
</organism>
<name>A0A975ERV7_9RHOB</name>
<dbReference type="Pfam" id="PF07309">
    <property type="entry name" value="FlaF"/>
    <property type="match status" value="1"/>
</dbReference>